<dbReference type="AlphaFoldDB" id="A0A6N7IZ75"/>
<keyword evidence="6 8" id="KW-1133">Transmembrane helix</keyword>
<dbReference type="Proteomes" id="UP000460257">
    <property type="component" value="Unassembled WGS sequence"/>
</dbReference>
<protein>
    <submittedName>
        <fullName evidence="9">Rod shape-determining protein MreD</fullName>
    </submittedName>
</protein>
<proteinExistence type="inferred from homology"/>
<comment type="subcellular location">
    <subcellularLocation>
        <location evidence="1">Cell membrane</location>
        <topology evidence="1">Multi-pass membrane protein</topology>
    </subcellularLocation>
</comment>
<comment type="similarity">
    <text evidence="2">Belongs to the MreD family.</text>
</comment>
<evidence type="ECO:0000256" key="2">
    <source>
        <dbReference type="ARBA" id="ARBA00007776"/>
    </source>
</evidence>
<dbReference type="GO" id="GO:0008360">
    <property type="term" value="P:regulation of cell shape"/>
    <property type="evidence" value="ECO:0007669"/>
    <property type="project" value="UniProtKB-KW"/>
</dbReference>
<comment type="caution">
    <text evidence="9">The sequence shown here is derived from an EMBL/GenBank/DDBJ whole genome shotgun (WGS) entry which is preliminary data.</text>
</comment>
<evidence type="ECO:0000313" key="10">
    <source>
        <dbReference type="Proteomes" id="UP000460257"/>
    </source>
</evidence>
<reference evidence="9" key="1">
    <citation type="journal article" date="2020" name="Appl. Environ. Microbiol.">
        <title>Medium-Chain Fatty Acid Synthesis by 'Candidatus Weimeria bifida' gen. nov., sp. nov., and 'Candidatus Pseudoramibacter fermentans' sp. nov.</title>
        <authorList>
            <person name="Scarborough M.J."/>
            <person name="Myers K.S."/>
            <person name="Donohue T.J."/>
            <person name="Noguera D.R."/>
        </authorList>
    </citation>
    <scope>NUCLEOTIDE SEQUENCE</scope>
    <source>
        <strain evidence="9">LCO1.1</strain>
    </source>
</reference>
<gene>
    <name evidence="9" type="primary">mreD</name>
    <name evidence="9" type="ORF">FRC54_01420</name>
</gene>
<keyword evidence="4 8" id="KW-0812">Transmembrane</keyword>
<evidence type="ECO:0000256" key="4">
    <source>
        <dbReference type="ARBA" id="ARBA00022692"/>
    </source>
</evidence>
<dbReference type="Pfam" id="PF04093">
    <property type="entry name" value="MreD"/>
    <property type="match status" value="1"/>
</dbReference>
<feature type="transmembrane region" description="Helical" evidence="8">
    <location>
        <begin position="70"/>
        <end position="92"/>
    </location>
</feature>
<accession>A0A6N7IZ75</accession>
<feature type="transmembrane region" description="Helical" evidence="8">
    <location>
        <begin position="6"/>
        <end position="23"/>
    </location>
</feature>
<keyword evidence="3" id="KW-1003">Cell membrane</keyword>
<sequence length="177" mass="20290">MKAVYYFFRGGIIFIALILLFILQTAIMPHLQLAATPNLMLILVSMMGFMRGRKTGAFTGLGAGLMIDLFSGQLFGTYALIYMLLGYLNGFFRKIYFGDSIRLPVILCAATDMVYGFIVYGVFFLLNGKADVLYYILNVMLPEMIYTVICALILYFPFYHLNNLLDRIHNRRERRIV</sequence>
<dbReference type="GO" id="GO:0005886">
    <property type="term" value="C:plasma membrane"/>
    <property type="evidence" value="ECO:0007669"/>
    <property type="project" value="UniProtKB-SubCell"/>
</dbReference>
<keyword evidence="7 8" id="KW-0472">Membrane</keyword>
<keyword evidence="10" id="KW-1185">Reference proteome</keyword>
<evidence type="ECO:0000256" key="6">
    <source>
        <dbReference type="ARBA" id="ARBA00022989"/>
    </source>
</evidence>
<feature type="transmembrane region" description="Helical" evidence="8">
    <location>
        <begin position="145"/>
        <end position="165"/>
    </location>
</feature>
<evidence type="ECO:0000256" key="3">
    <source>
        <dbReference type="ARBA" id="ARBA00022475"/>
    </source>
</evidence>
<dbReference type="EMBL" id="VOGC01000002">
    <property type="protein sequence ID" value="MQN00647.1"/>
    <property type="molecule type" value="Genomic_DNA"/>
</dbReference>
<name>A0A6N7IZ75_9FIRM</name>
<evidence type="ECO:0000256" key="1">
    <source>
        <dbReference type="ARBA" id="ARBA00004651"/>
    </source>
</evidence>
<evidence type="ECO:0000256" key="5">
    <source>
        <dbReference type="ARBA" id="ARBA00022960"/>
    </source>
</evidence>
<evidence type="ECO:0000256" key="7">
    <source>
        <dbReference type="ARBA" id="ARBA00023136"/>
    </source>
</evidence>
<feature type="transmembrane region" description="Helical" evidence="8">
    <location>
        <begin position="104"/>
        <end position="125"/>
    </location>
</feature>
<dbReference type="NCBIfam" id="TIGR03426">
    <property type="entry name" value="shape_MreD"/>
    <property type="match status" value="1"/>
</dbReference>
<organism evidence="9 10">
    <name type="scientific">Candidatus Weimeria bifida</name>
    <dbReference type="NCBI Taxonomy" id="2599074"/>
    <lineage>
        <taxon>Bacteria</taxon>
        <taxon>Bacillati</taxon>
        <taxon>Bacillota</taxon>
        <taxon>Clostridia</taxon>
        <taxon>Lachnospirales</taxon>
        <taxon>Lachnospiraceae</taxon>
        <taxon>Candidatus Weimeria</taxon>
    </lineage>
</organism>
<dbReference type="InterPro" id="IPR007227">
    <property type="entry name" value="Cell_shape_determining_MreD"/>
</dbReference>
<evidence type="ECO:0000256" key="8">
    <source>
        <dbReference type="SAM" id="Phobius"/>
    </source>
</evidence>
<keyword evidence="5" id="KW-0133">Cell shape</keyword>
<evidence type="ECO:0000313" key="9">
    <source>
        <dbReference type="EMBL" id="MQN00647.1"/>
    </source>
</evidence>